<dbReference type="Proteomes" id="UP000463883">
    <property type="component" value="Chromosome"/>
</dbReference>
<dbReference type="Pfam" id="PF07811">
    <property type="entry name" value="TadE"/>
    <property type="match status" value="1"/>
</dbReference>
<evidence type="ECO:0000313" key="2">
    <source>
        <dbReference type="EMBL" id="QHI73873.1"/>
    </source>
</evidence>
<organism evidence="2 3">
    <name type="scientific">Aminipila terrae</name>
    <dbReference type="NCBI Taxonomy" id="2697030"/>
    <lineage>
        <taxon>Bacteria</taxon>
        <taxon>Bacillati</taxon>
        <taxon>Bacillota</taxon>
        <taxon>Clostridia</taxon>
        <taxon>Peptostreptococcales</taxon>
        <taxon>Anaerovoracaceae</taxon>
        <taxon>Aminipila</taxon>
    </lineage>
</organism>
<accession>A0A6P1ML38</accession>
<evidence type="ECO:0000313" key="3">
    <source>
        <dbReference type="Proteomes" id="UP000463883"/>
    </source>
</evidence>
<keyword evidence="3" id="KW-1185">Reference proteome</keyword>
<dbReference type="InterPro" id="IPR012495">
    <property type="entry name" value="TadE-like_dom"/>
</dbReference>
<proteinExistence type="predicted"/>
<dbReference type="KEGG" id="amic:Ami3637_02080"/>
<gene>
    <name evidence="2" type="ORF">Ami3637_02080</name>
</gene>
<name>A0A6P1ML38_9FIRM</name>
<dbReference type="AlphaFoldDB" id="A0A6P1ML38"/>
<reference evidence="2 3" key="1">
    <citation type="submission" date="2020-01" db="EMBL/GenBank/DDBJ databases">
        <title>Genomic analysis of Aminipila sp. CBA3637.</title>
        <authorList>
            <person name="Kim Y.B."/>
            <person name="Roh S.W."/>
        </authorList>
    </citation>
    <scope>NUCLEOTIDE SEQUENCE [LARGE SCALE GENOMIC DNA]</scope>
    <source>
        <strain evidence="2 3">CBA3637</strain>
    </source>
</reference>
<sequence>MVEFALVLPLLLLLLCGICEFGYLFSHQILANNTCREAARYAAVHYKDDGASAVEEQVKTIIQKNSSNFNEQITIPKEEEIKVVLTIRVQLLTPFFKFLDDGGGYINLTSQCTMRIE</sequence>
<protein>
    <recommendedName>
        <fullName evidence="1">TadE-like domain-containing protein</fullName>
    </recommendedName>
</protein>
<dbReference type="EMBL" id="CP047591">
    <property type="protein sequence ID" value="QHI73873.1"/>
    <property type="molecule type" value="Genomic_DNA"/>
</dbReference>
<feature type="domain" description="TadE-like" evidence="1">
    <location>
        <begin position="1"/>
        <end position="40"/>
    </location>
</feature>
<evidence type="ECO:0000259" key="1">
    <source>
        <dbReference type="Pfam" id="PF07811"/>
    </source>
</evidence>